<protein>
    <submittedName>
        <fullName evidence="1">31223_t:CDS:1</fullName>
    </submittedName>
</protein>
<proteinExistence type="predicted"/>
<name>A0ACA9MQV0_9GLOM</name>
<keyword evidence="2" id="KW-1185">Reference proteome</keyword>
<organism evidence="1 2">
    <name type="scientific">Racocetra persica</name>
    <dbReference type="NCBI Taxonomy" id="160502"/>
    <lineage>
        <taxon>Eukaryota</taxon>
        <taxon>Fungi</taxon>
        <taxon>Fungi incertae sedis</taxon>
        <taxon>Mucoromycota</taxon>
        <taxon>Glomeromycotina</taxon>
        <taxon>Glomeromycetes</taxon>
        <taxon>Diversisporales</taxon>
        <taxon>Gigasporaceae</taxon>
        <taxon>Racocetra</taxon>
    </lineage>
</organism>
<dbReference type="Proteomes" id="UP000789920">
    <property type="component" value="Unassembled WGS sequence"/>
</dbReference>
<evidence type="ECO:0000313" key="2">
    <source>
        <dbReference type="Proteomes" id="UP000789920"/>
    </source>
</evidence>
<feature type="non-terminal residue" evidence="1">
    <location>
        <position position="1"/>
    </location>
</feature>
<reference evidence="1" key="1">
    <citation type="submission" date="2021-06" db="EMBL/GenBank/DDBJ databases">
        <authorList>
            <person name="Kallberg Y."/>
            <person name="Tangrot J."/>
            <person name="Rosling A."/>
        </authorList>
    </citation>
    <scope>NUCLEOTIDE SEQUENCE</scope>
    <source>
        <strain evidence="1">MA461A</strain>
    </source>
</reference>
<evidence type="ECO:0000313" key="1">
    <source>
        <dbReference type="EMBL" id="CAG8604361.1"/>
    </source>
</evidence>
<dbReference type="EMBL" id="CAJVQC010009418">
    <property type="protein sequence ID" value="CAG8604361.1"/>
    <property type="molecule type" value="Genomic_DNA"/>
</dbReference>
<gene>
    <name evidence="1" type="ORF">RPERSI_LOCUS6044</name>
</gene>
<comment type="caution">
    <text evidence="1">The sequence shown here is derived from an EMBL/GenBank/DDBJ whole genome shotgun (WGS) entry which is preliminary data.</text>
</comment>
<accession>A0ACA9MQV0</accession>
<sequence length="529" mass="61740">KGERLLYTSKDGYGQYNLMDPYKLKTPKSASKPFKKDETQIQEPYIIRSDKISDKIIYTIDGKVFIENLVPDNSGDWKEYEGELLKWRLEEDDGSVKLTVIDYNLRKKQWNPDDKKKSLVILPSFYQNGKNFILHCEVLENDDLITITRIGVIVWSYKFLEIKMHYYWNYWNGRLEDYETIFINHGVKFGKEGIQLFKTFLKDIFDEFYLTCYGKILMKTFIKLKFDELVQVLGNYCMDMFIQDDNHLISKISLLSIIFENFNELSENHPAFISSALSQIEFVVPSNYIFPYSMSSHLSSYGRYFHLSKTSFLDILTSNLWIRFQENFQTNHSSTILAIPLPGFVSYPKDYKFWQELLLPIPNPFTLAKRAFSFLAIMGFIIFAFAHSFYLLLRYSTIQNDPLNSVTTYNTTDPNNAIEGNSLLTETHTETKNMFMIMGSAISAVYLILTAKLCNLITDIQNDKWSGYTYISKNLKKVLLPDEEPTPTLAQIKYELKNELKKSEIDICIRIDNAIGELKKKINNMSNLK</sequence>